<dbReference type="EMBL" id="BMOU01000003">
    <property type="protein sequence ID" value="GGN93828.1"/>
    <property type="molecule type" value="Genomic_DNA"/>
</dbReference>
<organism evidence="1 2">
    <name type="scientific">Haloarcula pellucida</name>
    <dbReference type="NCBI Taxonomy" id="1427151"/>
    <lineage>
        <taxon>Archaea</taxon>
        <taxon>Methanobacteriati</taxon>
        <taxon>Methanobacteriota</taxon>
        <taxon>Stenosarchaea group</taxon>
        <taxon>Halobacteria</taxon>
        <taxon>Halobacteriales</taxon>
        <taxon>Haloarculaceae</taxon>
        <taxon>Haloarcula</taxon>
    </lineage>
</organism>
<protein>
    <submittedName>
        <fullName evidence="1">Uncharacterized protein</fullName>
    </submittedName>
</protein>
<evidence type="ECO:0000313" key="2">
    <source>
        <dbReference type="Proteomes" id="UP000605784"/>
    </source>
</evidence>
<sequence length="60" mass="6771">MNLLLQRFRYRTDEQLDAVPYLVESGDEVLGQQRLVVFIDDFDCVEGVVKSLNAGLVLVA</sequence>
<comment type="caution">
    <text evidence="1">The sequence shown here is derived from an EMBL/GenBank/DDBJ whole genome shotgun (WGS) entry which is preliminary data.</text>
</comment>
<name>A0A830GNX1_9EURY</name>
<gene>
    <name evidence="1" type="ORF">GCM10009030_19580</name>
</gene>
<proteinExistence type="predicted"/>
<dbReference type="Proteomes" id="UP000605784">
    <property type="component" value="Unassembled WGS sequence"/>
</dbReference>
<reference evidence="1" key="2">
    <citation type="submission" date="2020-09" db="EMBL/GenBank/DDBJ databases">
        <authorList>
            <person name="Sun Q."/>
            <person name="Ohkuma M."/>
        </authorList>
    </citation>
    <scope>NUCLEOTIDE SEQUENCE</scope>
    <source>
        <strain evidence="1">JCM 17820</strain>
    </source>
</reference>
<evidence type="ECO:0000313" key="1">
    <source>
        <dbReference type="EMBL" id="GGN93828.1"/>
    </source>
</evidence>
<accession>A0A830GNX1</accession>
<reference evidence="1" key="1">
    <citation type="journal article" date="2014" name="Int. J. Syst. Evol. Microbiol.">
        <title>Complete genome sequence of Corynebacterium casei LMG S-19264T (=DSM 44701T), isolated from a smear-ripened cheese.</title>
        <authorList>
            <consortium name="US DOE Joint Genome Institute (JGI-PGF)"/>
            <person name="Walter F."/>
            <person name="Albersmeier A."/>
            <person name="Kalinowski J."/>
            <person name="Ruckert C."/>
        </authorList>
    </citation>
    <scope>NUCLEOTIDE SEQUENCE</scope>
    <source>
        <strain evidence="1">JCM 17820</strain>
    </source>
</reference>
<dbReference type="AlphaFoldDB" id="A0A830GNX1"/>
<keyword evidence="2" id="KW-1185">Reference proteome</keyword>